<feature type="domain" description="Bacteriophage T5 Orf172 DNA-binding" evidence="1">
    <location>
        <begin position="15"/>
        <end position="95"/>
    </location>
</feature>
<accession>A0A2W1JPR0</accession>
<evidence type="ECO:0000313" key="2">
    <source>
        <dbReference type="EMBL" id="PZD75303.1"/>
    </source>
</evidence>
<dbReference type="InterPro" id="IPR018306">
    <property type="entry name" value="Phage_T5_Orf172_DNA-bd"/>
</dbReference>
<dbReference type="EMBL" id="PQWO01000001">
    <property type="protein sequence ID" value="PZD75303.1"/>
    <property type="molecule type" value="Genomic_DNA"/>
</dbReference>
<dbReference type="Pfam" id="PF10544">
    <property type="entry name" value="T5orf172"/>
    <property type="match status" value="1"/>
</dbReference>
<keyword evidence="3" id="KW-1185">Reference proteome</keyword>
<organism evidence="2 3">
    <name type="scientific">Acaryochloris thomasi RCC1774</name>
    <dbReference type="NCBI Taxonomy" id="1764569"/>
    <lineage>
        <taxon>Bacteria</taxon>
        <taxon>Bacillati</taxon>
        <taxon>Cyanobacteriota</taxon>
        <taxon>Cyanophyceae</taxon>
        <taxon>Acaryochloridales</taxon>
        <taxon>Acaryochloridaceae</taxon>
        <taxon>Acaryochloris</taxon>
        <taxon>Acaryochloris thomasi</taxon>
    </lineage>
</organism>
<gene>
    <name evidence="2" type="ORF">C1752_00015</name>
</gene>
<evidence type="ECO:0000259" key="1">
    <source>
        <dbReference type="SMART" id="SM00974"/>
    </source>
</evidence>
<sequence length="208" mass="23026">MIETTLSVVYVLTNSAMPGLVKIGKTSQDDHNTRVSQLYTTGVPVPFDIEYACRVPNPTEVEAALHTAFAPQRINPRREFFEIEPDQAIAILRLLNVEDVTDEVKSDLDGIGSQDQNAATRLLARRPSLNFEEMGIPIGSQLDSVPTDDVAIVVETKKIRFRNSALTSLSAATKEMLGLDYSVKPTPHWSFSGKNLQEIYNETYAALD</sequence>
<dbReference type="OrthoDB" id="9811665at2"/>
<reference evidence="2 3" key="1">
    <citation type="journal article" date="2018" name="Sci. Rep.">
        <title>A novel species of the marine cyanobacterium Acaryochloris with a unique pigment content and lifestyle.</title>
        <authorList>
            <person name="Partensky F."/>
            <person name="Six C."/>
            <person name="Ratin M."/>
            <person name="Garczarek L."/>
            <person name="Vaulot D."/>
            <person name="Probert I."/>
            <person name="Calteau A."/>
            <person name="Gourvil P."/>
            <person name="Marie D."/>
            <person name="Grebert T."/>
            <person name="Bouchier C."/>
            <person name="Le Panse S."/>
            <person name="Gachenot M."/>
            <person name="Rodriguez F."/>
            <person name="Garrido J.L."/>
        </authorList>
    </citation>
    <scope>NUCLEOTIDE SEQUENCE [LARGE SCALE GENOMIC DNA]</scope>
    <source>
        <strain evidence="2 3">RCC1774</strain>
    </source>
</reference>
<comment type="caution">
    <text evidence="2">The sequence shown here is derived from an EMBL/GenBank/DDBJ whole genome shotgun (WGS) entry which is preliminary data.</text>
</comment>
<dbReference type="RefSeq" id="WP_110984011.1">
    <property type="nucleotide sequence ID" value="NZ_CAWNWM010000001.1"/>
</dbReference>
<name>A0A2W1JPR0_9CYAN</name>
<proteinExistence type="predicted"/>
<dbReference type="SMART" id="SM00974">
    <property type="entry name" value="T5orf172"/>
    <property type="match status" value="1"/>
</dbReference>
<evidence type="ECO:0000313" key="3">
    <source>
        <dbReference type="Proteomes" id="UP000248857"/>
    </source>
</evidence>
<dbReference type="AlphaFoldDB" id="A0A2W1JPR0"/>
<protein>
    <recommendedName>
        <fullName evidence="1">Bacteriophage T5 Orf172 DNA-binding domain-containing protein</fullName>
    </recommendedName>
</protein>
<dbReference type="Proteomes" id="UP000248857">
    <property type="component" value="Unassembled WGS sequence"/>
</dbReference>